<sequence length="119" mass="12260">MDLLVEIGDPGGTGRELESLYTALVAADHEDVDLARRTAPGQAGAMGLAADALLIAVGSGGAGVALIQAICTWLRSRRSTIRVKISTGSTTVEVDVSSARHPHDVLALLEAAFPTDGPR</sequence>
<keyword evidence="1" id="KW-0472">Membrane</keyword>
<protein>
    <submittedName>
        <fullName evidence="2">Uncharacterized protein</fullName>
    </submittedName>
</protein>
<gene>
    <name evidence="2" type="ORF">IW245_008078</name>
</gene>
<keyword evidence="3" id="KW-1185">Reference proteome</keyword>
<dbReference type="EMBL" id="JADOUF010000001">
    <property type="protein sequence ID" value="MBG6141884.1"/>
    <property type="molecule type" value="Genomic_DNA"/>
</dbReference>
<evidence type="ECO:0000256" key="1">
    <source>
        <dbReference type="SAM" id="Phobius"/>
    </source>
</evidence>
<keyword evidence="1" id="KW-1133">Transmembrane helix</keyword>
<keyword evidence="1" id="KW-0812">Transmembrane</keyword>
<feature type="transmembrane region" description="Helical" evidence="1">
    <location>
        <begin position="52"/>
        <end position="74"/>
    </location>
</feature>
<dbReference type="AlphaFoldDB" id="A0A8J7GYT3"/>
<dbReference type="InterPro" id="IPR045428">
    <property type="entry name" value="EACC1"/>
</dbReference>
<comment type="caution">
    <text evidence="2">The sequence shown here is derived from an EMBL/GenBank/DDBJ whole genome shotgun (WGS) entry which is preliminary data.</text>
</comment>
<dbReference type="RefSeq" id="WP_203787517.1">
    <property type="nucleotide sequence ID" value="NZ_BONS01000013.1"/>
</dbReference>
<evidence type="ECO:0000313" key="2">
    <source>
        <dbReference type="EMBL" id="MBG6141884.1"/>
    </source>
</evidence>
<reference evidence="2" key="1">
    <citation type="submission" date="2020-11" db="EMBL/GenBank/DDBJ databases">
        <title>Sequencing the genomes of 1000 actinobacteria strains.</title>
        <authorList>
            <person name="Klenk H.-P."/>
        </authorList>
    </citation>
    <scope>NUCLEOTIDE SEQUENCE</scope>
    <source>
        <strain evidence="2">DSM 45356</strain>
    </source>
</reference>
<evidence type="ECO:0000313" key="3">
    <source>
        <dbReference type="Proteomes" id="UP000622552"/>
    </source>
</evidence>
<name>A0A8J7GYT3_9ACTN</name>
<accession>A0A8J7GYT3</accession>
<organism evidence="2 3">
    <name type="scientific">Longispora fulva</name>
    <dbReference type="NCBI Taxonomy" id="619741"/>
    <lineage>
        <taxon>Bacteria</taxon>
        <taxon>Bacillati</taxon>
        <taxon>Actinomycetota</taxon>
        <taxon>Actinomycetes</taxon>
        <taxon>Micromonosporales</taxon>
        <taxon>Micromonosporaceae</taxon>
        <taxon>Longispora</taxon>
    </lineage>
</organism>
<proteinExistence type="predicted"/>
<dbReference type="Pfam" id="PF19953">
    <property type="entry name" value="EACC1"/>
    <property type="match status" value="1"/>
</dbReference>
<dbReference type="Proteomes" id="UP000622552">
    <property type="component" value="Unassembled WGS sequence"/>
</dbReference>